<accession>A0A4S4LWS8</accession>
<keyword evidence="3" id="KW-1185">Reference proteome</keyword>
<feature type="region of interest" description="Disordered" evidence="1">
    <location>
        <begin position="245"/>
        <end position="282"/>
    </location>
</feature>
<comment type="caution">
    <text evidence="2">The sequence shown here is derived from an EMBL/GenBank/DDBJ whole genome shotgun (WGS) entry which is preliminary data.</text>
</comment>
<name>A0A4S4LWS8_9AGAM</name>
<organism evidence="2 3">
    <name type="scientific">Bondarzewia mesenterica</name>
    <dbReference type="NCBI Taxonomy" id="1095465"/>
    <lineage>
        <taxon>Eukaryota</taxon>
        <taxon>Fungi</taxon>
        <taxon>Dikarya</taxon>
        <taxon>Basidiomycota</taxon>
        <taxon>Agaricomycotina</taxon>
        <taxon>Agaricomycetes</taxon>
        <taxon>Russulales</taxon>
        <taxon>Bondarzewiaceae</taxon>
        <taxon>Bondarzewia</taxon>
    </lineage>
</organism>
<protein>
    <submittedName>
        <fullName evidence="2">Uncharacterized protein</fullName>
    </submittedName>
</protein>
<dbReference type="AlphaFoldDB" id="A0A4S4LWS8"/>
<dbReference type="EMBL" id="SGPL01000129">
    <property type="protein sequence ID" value="THH17054.1"/>
    <property type="molecule type" value="Genomic_DNA"/>
</dbReference>
<proteinExistence type="predicted"/>
<sequence length="282" mass="31250">MSTATALRDLHRNGYPDRVERGDVNCFERRIPRGTCQRDFLFLALMPYPTSTRGKPEADSRICGEDNPSTWHVRPPLSRIHWPAFRSEPASSSRDYIACLLADATLRGILICTFMEQAWSPAFVHASGTASAEYSGIVRYSANLATEIPTSSEGVAWRGVVWYTGTLTLLLRARSVFTGPLQSARRSSWFLRFDFGQGLARITQNELTDAQPAWFERIELDEGTYPGTREDVEDPRVLHANIDPHGLAFDSQDGGGGGSSRSAAVRDLGKDTLSVVEKNPKL</sequence>
<evidence type="ECO:0000256" key="1">
    <source>
        <dbReference type="SAM" id="MobiDB-lite"/>
    </source>
</evidence>
<reference evidence="2 3" key="1">
    <citation type="submission" date="2019-02" db="EMBL/GenBank/DDBJ databases">
        <title>Genome sequencing of the rare red list fungi Bondarzewia mesenterica.</title>
        <authorList>
            <person name="Buettner E."/>
            <person name="Kellner H."/>
        </authorList>
    </citation>
    <scope>NUCLEOTIDE SEQUENCE [LARGE SCALE GENOMIC DNA]</scope>
    <source>
        <strain evidence="2 3">DSM 108281</strain>
    </source>
</reference>
<evidence type="ECO:0000313" key="3">
    <source>
        <dbReference type="Proteomes" id="UP000310158"/>
    </source>
</evidence>
<dbReference type="Proteomes" id="UP000310158">
    <property type="component" value="Unassembled WGS sequence"/>
</dbReference>
<gene>
    <name evidence="2" type="ORF">EW146_g3700</name>
</gene>
<evidence type="ECO:0000313" key="2">
    <source>
        <dbReference type="EMBL" id="THH17054.1"/>
    </source>
</evidence>